<dbReference type="Proteomes" id="UP000053593">
    <property type="component" value="Unassembled WGS sequence"/>
</dbReference>
<keyword evidence="3" id="KW-1185">Reference proteome</keyword>
<evidence type="ECO:0000256" key="1">
    <source>
        <dbReference type="SAM" id="MobiDB-lite"/>
    </source>
</evidence>
<protein>
    <submittedName>
        <fullName evidence="2">Uncharacterized protein</fullName>
    </submittedName>
</protein>
<dbReference type="HOGENOM" id="CLU_2264074_0_0_1"/>
<feature type="region of interest" description="Disordered" evidence="1">
    <location>
        <begin position="69"/>
        <end position="103"/>
    </location>
</feature>
<reference evidence="2 3" key="1">
    <citation type="submission" date="2014-04" db="EMBL/GenBank/DDBJ databases">
        <title>Evolutionary Origins and Diversification of the Mycorrhizal Mutualists.</title>
        <authorList>
            <consortium name="DOE Joint Genome Institute"/>
            <consortium name="Mycorrhizal Genomics Consortium"/>
            <person name="Kohler A."/>
            <person name="Kuo A."/>
            <person name="Nagy L.G."/>
            <person name="Floudas D."/>
            <person name="Copeland A."/>
            <person name="Barry K.W."/>
            <person name="Cichocki N."/>
            <person name="Veneault-Fourrey C."/>
            <person name="LaButti K."/>
            <person name="Lindquist E.A."/>
            <person name="Lipzen A."/>
            <person name="Lundell T."/>
            <person name="Morin E."/>
            <person name="Murat C."/>
            <person name="Riley R."/>
            <person name="Ohm R."/>
            <person name="Sun H."/>
            <person name="Tunlid A."/>
            <person name="Henrissat B."/>
            <person name="Grigoriev I.V."/>
            <person name="Hibbett D.S."/>
            <person name="Martin F."/>
        </authorList>
    </citation>
    <scope>NUCLEOTIDE SEQUENCE [LARGE SCALE GENOMIC DNA]</scope>
    <source>
        <strain evidence="2 3">FD-317 M1</strain>
    </source>
</reference>
<name>A0A0D0CDY8_9AGAR</name>
<evidence type="ECO:0000313" key="2">
    <source>
        <dbReference type="EMBL" id="KIK53193.1"/>
    </source>
</evidence>
<proteinExistence type="predicted"/>
<gene>
    <name evidence="2" type="ORF">GYMLUDRAFT_942955</name>
</gene>
<dbReference type="EMBL" id="KN834832">
    <property type="protein sequence ID" value="KIK53193.1"/>
    <property type="molecule type" value="Genomic_DNA"/>
</dbReference>
<organism evidence="2 3">
    <name type="scientific">Collybiopsis luxurians FD-317 M1</name>
    <dbReference type="NCBI Taxonomy" id="944289"/>
    <lineage>
        <taxon>Eukaryota</taxon>
        <taxon>Fungi</taxon>
        <taxon>Dikarya</taxon>
        <taxon>Basidiomycota</taxon>
        <taxon>Agaricomycotina</taxon>
        <taxon>Agaricomycetes</taxon>
        <taxon>Agaricomycetidae</taxon>
        <taxon>Agaricales</taxon>
        <taxon>Marasmiineae</taxon>
        <taxon>Omphalotaceae</taxon>
        <taxon>Collybiopsis</taxon>
        <taxon>Collybiopsis luxurians</taxon>
    </lineage>
</organism>
<dbReference type="AlphaFoldDB" id="A0A0D0CDY8"/>
<sequence>MSTRYVYVLKGPVMIRILGKVTTQMEHGGFPQDFRVPMEKQGANSYDGLTCIKCQGRRRKPANRIFTPKGMIQPRSCHPFMPKKAEKRRTTHRENCGASSMPT</sequence>
<accession>A0A0D0CDY8</accession>
<evidence type="ECO:0000313" key="3">
    <source>
        <dbReference type="Proteomes" id="UP000053593"/>
    </source>
</evidence>